<dbReference type="STRING" id="91360.SAMN05660330_02036"/>
<organism evidence="3 4">
    <name type="scientific">Desulforhopalus singaporensis</name>
    <dbReference type="NCBI Taxonomy" id="91360"/>
    <lineage>
        <taxon>Bacteria</taxon>
        <taxon>Pseudomonadati</taxon>
        <taxon>Thermodesulfobacteriota</taxon>
        <taxon>Desulfobulbia</taxon>
        <taxon>Desulfobulbales</taxon>
        <taxon>Desulfocapsaceae</taxon>
        <taxon>Desulforhopalus</taxon>
    </lineage>
</organism>
<feature type="domain" description="YMGG-like Gly-zipper" evidence="2">
    <location>
        <begin position="25"/>
        <end position="68"/>
    </location>
</feature>
<evidence type="ECO:0000256" key="1">
    <source>
        <dbReference type="SAM" id="SignalP"/>
    </source>
</evidence>
<reference evidence="3 4" key="1">
    <citation type="submission" date="2016-10" db="EMBL/GenBank/DDBJ databases">
        <authorList>
            <person name="de Groot N.N."/>
        </authorList>
    </citation>
    <scope>NUCLEOTIDE SEQUENCE [LARGE SCALE GENOMIC DNA]</scope>
    <source>
        <strain evidence="3 4">DSM 12130</strain>
    </source>
</reference>
<dbReference type="Proteomes" id="UP000199073">
    <property type="component" value="Unassembled WGS sequence"/>
</dbReference>
<protein>
    <recommendedName>
        <fullName evidence="2">YMGG-like Gly-zipper domain-containing protein</fullName>
    </recommendedName>
</protein>
<proteinExistence type="predicted"/>
<evidence type="ECO:0000313" key="4">
    <source>
        <dbReference type="Proteomes" id="UP000199073"/>
    </source>
</evidence>
<accession>A0A1H0QMP6</accession>
<sequence>MKTAISFFAAFIIALVLTCQAQARNNTANGLIIGGGTGALVGQAIGGNTESTLIGATLGSVVGVIVANNHDRRHRPPIVHHPQRPVPRYYQKRYVPHYRIHQHCITRKPVRYYHDSGHDRSFHRYGYDQRYRKNHNRW</sequence>
<feature type="chain" id="PRO_5011730555" description="YMGG-like Gly-zipper domain-containing protein" evidence="1">
    <location>
        <begin position="24"/>
        <end position="138"/>
    </location>
</feature>
<keyword evidence="4" id="KW-1185">Reference proteome</keyword>
<dbReference type="Pfam" id="PF13441">
    <property type="entry name" value="Gly-zipper_YMGG"/>
    <property type="match status" value="1"/>
</dbReference>
<keyword evidence="1" id="KW-0732">Signal</keyword>
<dbReference type="InterPro" id="IPR027367">
    <property type="entry name" value="Gly-zipper_YMGG"/>
</dbReference>
<dbReference type="EMBL" id="FNJI01000012">
    <property type="protein sequence ID" value="SDP18542.1"/>
    <property type="molecule type" value="Genomic_DNA"/>
</dbReference>
<dbReference type="AlphaFoldDB" id="A0A1H0QMP6"/>
<evidence type="ECO:0000259" key="2">
    <source>
        <dbReference type="Pfam" id="PF13441"/>
    </source>
</evidence>
<evidence type="ECO:0000313" key="3">
    <source>
        <dbReference type="EMBL" id="SDP18542.1"/>
    </source>
</evidence>
<dbReference type="RefSeq" id="WP_176761171.1">
    <property type="nucleotide sequence ID" value="NZ_FNJI01000012.1"/>
</dbReference>
<name>A0A1H0QMP6_9BACT</name>
<feature type="signal peptide" evidence="1">
    <location>
        <begin position="1"/>
        <end position="23"/>
    </location>
</feature>
<gene>
    <name evidence="3" type="ORF">SAMN05660330_02036</name>
</gene>